<dbReference type="InterPro" id="IPR051309">
    <property type="entry name" value="ABCF_ATPase"/>
</dbReference>
<evidence type="ECO:0000256" key="1">
    <source>
        <dbReference type="ARBA" id="ARBA00022741"/>
    </source>
</evidence>
<reference evidence="5" key="1">
    <citation type="submission" date="2023-07" db="EMBL/GenBank/DDBJ databases">
        <authorList>
            <person name="Ivanov I."/>
            <person name="Teneva D."/>
            <person name="Stoikov I."/>
        </authorList>
    </citation>
    <scope>NUCLEOTIDE SEQUENCE</scope>
    <source>
        <strain evidence="5">4475</strain>
    </source>
</reference>
<dbReference type="InterPro" id="IPR032781">
    <property type="entry name" value="ABC_tran_Xtn"/>
</dbReference>
<dbReference type="PANTHER" id="PTHR42855:SF2">
    <property type="entry name" value="DRUG RESISTANCE ABC TRANSPORTER,ATP-BINDING PROTEIN"/>
    <property type="match status" value="1"/>
</dbReference>
<dbReference type="EMBL" id="OY569118">
    <property type="protein sequence ID" value="CAJ1002331.1"/>
    <property type="molecule type" value="Genomic_DNA"/>
</dbReference>
<dbReference type="InterPro" id="IPR017871">
    <property type="entry name" value="ABC_transporter-like_CS"/>
</dbReference>
<dbReference type="PROSITE" id="PS00211">
    <property type="entry name" value="ABC_TRANSPORTER_1"/>
    <property type="match status" value="1"/>
</dbReference>
<accession>A0AA48RH28</accession>
<dbReference type="InterPro" id="IPR003439">
    <property type="entry name" value="ABC_transporter-like_ATP-bd"/>
</dbReference>
<protein>
    <submittedName>
        <fullName evidence="5">Vga family ABC-F type ribosomal protection protein</fullName>
    </submittedName>
</protein>
<dbReference type="NCBIfam" id="NF000170">
    <property type="entry name" value="ABCF_Vga_all"/>
    <property type="match status" value="1"/>
</dbReference>
<organism evidence="5 6">
    <name type="scientific">Brevibacillus aydinogluensis</name>
    <dbReference type="NCBI Taxonomy" id="927786"/>
    <lineage>
        <taxon>Bacteria</taxon>
        <taxon>Bacillati</taxon>
        <taxon>Bacillota</taxon>
        <taxon>Bacilli</taxon>
        <taxon>Bacillales</taxon>
        <taxon>Paenibacillaceae</taxon>
        <taxon>Brevibacillus</taxon>
    </lineage>
</organism>
<gene>
    <name evidence="5" type="primary">vga</name>
    <name evidence="5" type="ORF">BSPP4475_08390</name>
</gene>
<dbReference type="NCBIfam" id="NF000355">
    <property type="entry name" value="ribo_prot_ABC_F"/>
    <property type="match status" value="1"/>
</dbReference>
<dbReference type="GO" id="GO:0005524">
    <property type="term" value="F:ATP binding"/>
    <property type="evidence" value="ECO:0007669"/>
    <property type="project" value="UniProtKB-KW"/>
</dbReference>
<dbReference type="Pfam" id="PF12848">
    <property type="entry name" value="ABC_tran_Xtn"/>
    <property type="match status" value="1"/>
</dbReference>
<evidence type="ECO:0000259" key="4">
    <source>
        <dbReference type="PROSITE" id="PS50893"/>
    </source>
</evidence>
<keyword evidence="2" id="KW-0067">ATP-binding</keyword>
<dbReference type="InterPro" id="IPR003593">
    <property type="entry name" value="AAA+_ATPase"/>
</dbReference>
<evidence type="ECO:0000256" key="2">
    <source>
        <dbReference type="ARBA" id="ARBA00022840"/>
    </source>
</evidence>
<dbReference type="InterPro" id="IPR027417">
    <property type="entry name" value="P-loop_NTPase"/>
</dbReference>
<dbReference type="AlphaFoldDB" id="A0AA48RH28"/>
<dbReference type="GO" id="GO:0016887">
    <property type="term" value="F:ATP hydrolysis activity"/>
    <property type="evidence" value="ECO:0007669"/>
    <property type="project" value="InterPro"/>
</dbReference>
<name>A0AA48RH28_9BACL</name>
<proteinExistence type="predicted"/>
<feature type="coiled-coil region" evidence="3">
    <location>
        <begin position="170"/>
        <end position="246"/>
    </location>
</feature>
<evidence type="ECO:0000313" key="5">
    <source>
        <dbReference type="EMBL" id="CAJ1002331.1"/>
    </source>
</evidence>
<dbReference type="Gene3D" id="3.40.50.300">
    <property type="entry name" value="P-loop containing nucleotide triphosphate hydrolases"/>
    <property type="match status" value="3"/>
</dbReference>
<keyword evidence="6" id="KW-1185">Reference proteome</keyword>
<dbReference type="SMART" id="SM00382">
    <property type="entry name" value="AAA"/>
    <property type="match status" value="2"/>
</dbReference>
<keyword evidence="3" id="KW-0175">Coiled coil</keyword>
<evidence type="ECO:0000313" key="6">
    <source>
        <dbReference type="Proteomes" id="UP001189619"/>
    </source>
</evidence>
<dbReference type="KEGG" id="bayd:BSPP4475_08390"/>
<feature type="domain" description="ABC transporter" evidence="4">
    <location>
        <begin position="271"/>
        <end position="480"/>
    </location>
</feature>
<dbReference type="SUPFAM" id="SSF52540">
    <property type="entry name" value="P-loop containing nucleoside triphosphate hydrolases"/>
    <property type="match status" value="2"/>
</dbReference>
<dbReference type="PANTHER" id="PTHR42855">
    <property type="entry name" value="ABC TRANSPORTER ATP-BINDING SUBUNIT"/>
    <property type="match status" value="1"/>
</dbReference>
<dbReference type="RefSeq" id="WP_304415404.1">
    <property type="nucleotide sequence ID" value="NZ_JAUSVZ010000003.1"/>
</dbReference>
<sequence>MLLEAHHIKIYVKDRLLVEAPHLYIGANDRIGLVGRNGSGKTTLMEVLAGMKSPDEGMVTLRARCEFIPQLKRTDTTKSGGELTQEIIQNTLLKEPELLFADEPTTNLDTSHIEWLEKKLQNWQGAFVIVSHDRTFLDALCTSIWEIRGGKLNVYKGNYSKYAEQRELEDRQHDQAYEQYMQEKKRLERAIRLKEEKAERATKKPRKVSPSESKITGAKPYFAKKQKKMQKTAKALETRLEKLEKVEKRRELPPIRMNLLNEDTFKGRIIMRVNDLSGTIGKRILWQPVSFNVRGGDKLAIIGPNGCGKTTLVKSIIRPKEHVKLSPAVKIGYFSQNIDLLDINKSVLDNVRSTSSQDETLIRTVLARLHFFRDDVYKPVAVLSGGERVKVALAKLFVSDVNTLVLDEPTNFLDIETIEALESLLQEYEGTVLFVSHDRRFIKNIAKRILAFDHSRITVFEGSYEQFLTYVPPDTELKNREEQLLLLETKISDVLSRLSLEPSEELEKEFQLLLAEKRKLQSI</sequence>
<dbReference type="Proteomes" id="UP001189619">
    <property type="component" value="Chromosome"/>
</dbReference>
<evidence type="ECO:0000256" key="3">
    <source>
        <dbReference type="SAM" id="Coils"/>
    </source>
</evidence>
<dbReference type="Pfam" id="PF00005">
    <property type="entry name" value="ABC_tran"/>
    <property type="match status" value="2"/>
</dbReference>
<dbReference type="CDD" id="cd03221">
    <property type="entry name" value="ABCF_EF-3"/>
    <property type="match status" value="2"/>
</dbReference>
<keyword evidence="1" id="KW-0547">Nucleotide-binding</keyword>
<dbReference type="PROSITE" id="PS50893">
    <property type="entry name" value="ABC_TRANSPORTER_2"/>
    <property type="match status" value="1"/>
</dbReference>